<dbReference type="SUPFAM" id="SSF50129">
    <property type="entry name" value="GroES-like"/>
    <property type="match status" value="1"/>
</dbReference>
<dbReference type="Gene3D" id="3.40.50.720">
    <property type="entry name" value="NAD(P)-binding Rossmann-like Domain"/>
    <property type="match status" value="1"/>
</dbReference>
<dbReference type="SUPFAM" id="SSF51735">
    <property type="entry name" value="NAD(P)-binding Rossmann-fold domains"/>
    <property type="match status" value="1"/>
</dbReference>
<dbReference type="InterPro" id="IPR013154">
    <property type="entry name" value="ADH-like_N"/>
</dbReference>
<dbReference type="STRING" id="1907666.DSM25559_2920"/>
<gene>
    <name evidence="2" type="ORF">DSM25559_2920</name>
</gene>
<name>A0A1R3TRN9_9HYPH</name>
<dbReference type="SMART" id="SM00829">
    <property type="entry name" value="PKS_ER"/>
    <property type="match status" value="1"/>
</dbReference>
<dbReference type="GO" id="GO:0016491">
    <property type="term" value="F:oxidoreductase activity"/>
    <property type="evidence" value="ECO:0007669"/>
    <property type="project" value="InterPro"/>
</dbReference>
<dbReference type="AlphaFoldDB" id="A0A1R3TRN9"/>
<dbReference type="InterPro" id="IPR020843">
    <property type="entry name" value="ER"/>
</dbReference>
<dbReference type="PANTHER" id="PTHR44013">
    <property type="entry name" value="ZINC-TYPE ALCOHOL DEHYDROGENASE-LIKE PROTEIN C16A3.02C"/>
    <property type="match status" value="1"/>
</dbReference>
<accession>A0A1R3TRN9</accession>
<dbReference type="InterPro" id="IPR052733">
    <property type="entry name" value="Chloroplast_QOR"/>
</dbReference>
<dbReference type="InterPro" id="IPR011032">
    <property type="entry name" value="GroES-like_sf"/>
</dbReference>
<proteinExistence type="predicted"/>
<dbReference type="Pfam" id="PF13602">
    <property type="entry name" value="ADH_zinc_N_2"/>
    <property type="match status" value="1"/>
</dbReference>
<dbReference type="Gene3D" id="3.90.180.10">
    <property type="entry name" value="Medium-chain alcohol dehydrogenases, catalytic domain"/>
    <property type="match status" value="1"/>
</dbReference>
<evidence type="ECO:0000313" key="2">
    <source>
        <dbReference type="EMBL" id="SCX26821.1"/>
    </source>
</evidence>
<evidence type="ECO:0000313" key="3">
    <source>
        <dbReference type="Proteomes" id="UP000187891"/>
    </source>
</evidence>
<dbReference type="RefSeq" id="WP_077120604.1">
    <property type="nucleotide sequence ID" value="NZ_FMUE01000006.1"/>
</dbReference>
<dbReference type="InterPro" id="IPR036291">
    <property type="entry name" value="NAD(P)-bd_dom_sf"/>
</dbReference>
<dbReference type="EMBL" id="FMUE01000006">
    <property type="protein sequence ID" value="SCX26821.1"/>
    <property type="molecule type" value="Genomic_DNA"/>
</dbReference>
<dbReference type="CDD" id="cd05289">
    <property type="entry name" value="MDR_like_2"/>
    <property type="match status" value="1"/>
</dbReference>
<dbReference type="Pfam" id="PF08240">
    <property type="entry name" value="ADH_N"/>
    <property type="match status" value="1"/>
</dbReference>
<evidence type="ECO:0000259" key="1">
    <source>
        <dbReference type="SMART" id="SM00829"/>
    </source>
</evidence>
<protein>
    <submittedName>
        <fullName evidence="2">Zinc-type alcohol dehydrogenase-like protein</fullName>
    </submittedName>
</protein>
<organism evidence="2 3">
    <name type="scientific">Agrobacterium rosae</name>
    <dbReference type="NCBI Taxonomy" id="1972867"/>
    <lineage>
        <taxon>Bacteria</taxon>
        <taxon>Pseudomonadati</taxon>
        <taxon>Pseudomonadota</taxon>
        <taxon>Alphaproteobacteria</taxon>
        <taxon>Hyphomicrobiales</taxon>
        <taxon>Rhizobiaceae</taxon>
        <taxon>Rhizobium/Agrobacterium group</taxon>
        <taxon>Agrobacterium</taxon>
    </lineage>
</organism>
<sequence>MQRIQYHRYGGPDVMRLEAYELPALGRQDIRVRVKAASINPLDWKLSQGFMKLMMGRRFPRAMGMDFAGVVEAIGPGVTGFAPGDDVLGQVPMMKPGAFAETAITTQDLIIHKPAALSFTAAATLPTVGVTAWRALIDGGKLKPRQSVFINGASGGVGQAAIAIAKTLGAVITVRVGPSSLASFADMGMARVLDYTQALPENLKGTFDVVFDCHGGLTSAEEDFLTKRSGIAVDIDPTFGNLARSLISSRHSFVRGVLSTSILQKIVDLATAGQFTIPINRIVSLSEAIPLISDLEAGNRLPGKSVILWGDDAARY</sequence>
<dbReference type="PANTHER" id="PTHR44013:SF1">
    <property type="entry name" value="ZINC-TYPE ALCOHOL DEHYDROGENASE-LIKE PROTEIN C16A3.02C"/>
    <property type="match status" value="1"/>
</dbReference>
<reference evidence="3" key="1">
    <citation type="submission" date="2016-10" db="EMBL/GenBank/DDBJ databases">
        <authorList>
            <person name="Wibberg D."/>
        </authorList>
    </citation>
    <scope>NUCLEOTIDE SEQUENCE [LARGE SCALE GENOMIC DNA]</scope>
</reference>
<dbReference type="Proteomes" id="UP000187891">
    <property type="component" value="Unassembled WGS sequence"/>
</dbReference>
<feature type="domain" description="Enoyl reductase (ER)" evidence="1">
    <location>
        <begin position="10"/>
        <end position="307"/>
    </location>
</feature>